<dbReference type="InterPro" id="IPR010209">
    <property type="entry name" value="Ion_transpt_RnfG/RsxG"/>
</dbReference>
<keyword evidence="2 6" id="KW-0597">Phosphoprotein</keyword>
<name>A0A1Y1QM45_9GAMM</name>
<dbReference type="PIRSF" id="PIRSF006091">
    <property type="entry name" value="E_trnsport_RnfG"/>
    <property type="match status" value="1"/>
</dbReference>
<comment type="similarity">
    <text evidence="6">Belongs to the RnfG family.</text>
</comment>
<evidence type="ECO:0000256" key="5">
    <source>
        <dbReference type="ARBA" id="ARBA00022982"/>
    </source>
</evidence>
<comment type="subunit">
    <text evidence="6">The complex is composed of six subunits: RnfA, RnfB, RnfC, RnfD, RnfE and RnfG.</text>
</comment>
<keyword evidence="6" id="KW-1003">Cell membrane</keyword>
<dbReference type="EC" id="7.-.-.-" evidence="6"/>
<dbReference type="Pfam" id="PF04205">
    <property type="entry name" value="FMN_bind"/>
    <property type="match status" value="1"/>
</dbReference>
<comment type="subcellular location">
    <subcellularLocation>
        <location evidence="6">Cell inner membrane</location>
        <topology evidence="6">Single-pass membrane protein</topology>
    </subcellularLocation>
</comment>
<dbReference type="InterPro" id="IPR007329">
    <property type="entry name" value="FMN-bd"/>
</dbReference>
<evidence type="ECO:0000313" key="8">
    <source>
        <dbReference type="EMBL" id="OQX09014.1"/>
    </source>
</evidence>
<keyword evidence="3 6" id="KW-0285">Flavoprotein</keyword>
<reference evidence="8 9" key="1">
    <citation type="submission" date="2017-01" db="EMBL/GenBank/DDBJ databases">
        <title>Novel large sulfur bacteria in the metagenomes of groundwater-fed chemosynthetic microbial mats in the Lake Huron basin.</title>
        <authorList>
            <person name="Sharrar A.M."/>
            <person name="Flood B.E."/>
            <person name="Bailey J.V."/>
            <person name="Jones D.S."/>
            <person name="Biddanda B."/>
            <person name="Ruberg S.A."/>
            <person name="Marcus D.N."/>
            <person name="Dick G.J."/>
        </authorList>
    </citation>
    <scope>NUCLEOTIDE SEQUENCE [LARGE SCALE GENOMIC DNA]</scope>
    <source>
        <strain evidence="8">A8</strain>
    </source>
</reference>
<dbReference type="NCBIfam" id="NF002519">
    <property type="entry name" value="PRK01908.1"/>
    <property type="match status" value="1"/>
</dbReference>
<comment type="caution">
    <text evidence="8">The sequence shown here is derived from an EMBL/GenBank/DDBJ whole genome shotgun (WGS) entry which is preliminary data.</text>
</comment>
<feature type="domain" description="FMN-binding" evidence="7">
    <location>
        <begin position="104"/>
        <end position="196"/>
    </location>
</feature>
<evidence type="ECO:0000256" key="3">
    <source>
        <dbReference type="ARBA" id="ARBA00022630"/>
    </source>
</evidence>
<dbReference type="SMART" id="SM00900">
    <property type="entry name" value="FMN_bind"/>
    <property type="match status" value="1"/>
</dbReference>
<evidence type="ECO:0000256" key="2">
    <source>
        <dbReference type="ARBA" id="ARBA00022553"/>
    </source>
</evidence>
<evidence type="ECO:0000256" key="4">
    <source>
        <dbReference type="ARBA" id="ARBA00022643"/>
    </source>
</evidence>
<feature type="modified residue" description="FMN phosphoryl threonine" evidence="6">
    <location>
        <position position="179"/>
    </location>
</feature>
<keyword evidence="6" id="KW-0997">Cell inner membrane</keyword>
<evidence type="ECO:0000313" key="9">
    <source>
        <dbReference type="Proteomes" id="UP000192491"/>
    </source>
</evidence>
<keyword evidence="6" id="KW-1278">Translocase</keyword>
<dbReference type="GO" id="GO:0005886">
    <property type="term" value="C:plasma membrane"/>
    <property type="evidence" value="ECO:0007669"/>
    <property type="project" value="UniProtKB-SubCell"/>
</dbReference>
<dbReference type="GO" id="GO:0010181">
    <property type="term" value="F:FMN binding"/>
    <property type="evidence" value="ECO:0007669"/>
    <property type="project" value="InterPro"/>
</dbReference>
<dbReference type="AlphaFoldDB" id="A0A1Y1QM45"/>
<accession>A0A1Y1QM45</accession>
<evidence type="ECO:0000256" key="1">
    <source>
        <dbReference type="ARBA" id="ARBA00022448"/>
    </source>
</evidence>
<dbReference type="GO" id="GO:0009055">
    <property type="term" value="F:electron transfer activity"/>
    <property type="evidence" value="ECO:0007669"/>
    <property type="project" value="InterPro"/>
</dbReference>
<keyword evidence="5 6" id="KW-0249">Electron transport</keyword>
<proteinExistence type="inferred from homology"/>
<dbReference type="NCBIfam" id="TIGR01947">
    <property type="entry name" value="rnfG"/>
    <property type="match status" value="1"/>
</dbReference>
<dbReference type="EMBL" id="MTEJ01000157">
    <property type="protein sequence ID" value="OQX09014.1"/>
    <property type="molecule type" value="Genomic_DNA"/>
</dbReference>
<organism evidence="8 9">
    <name type="scientific">Thiothrix lacustris</name>
    <dbReference type="NCBI Taxonomy" id="525917"/>
    <lineage>
        <taxon>Bacteria</taxon>
        <taxon>Pseudomonadati</taxon>
        <taxon>Pseudomonadota</taxon>
        <taxon>Gammaproteobacteria</taxon>
        <taxon>Thiotrichales</taxon>
        <taxon>Thiotrichaceae</taxon>
        <taxon>Thiothrix</taxon>
    </lineage>
</organism>
<dbReference type="PANTHER" id="PTHR36118:SF1">
    <property type="entry name" value="ION-TRANSLOCATING OXIDOREDUCTASE COMPLEX SUBUNIT G"/>
    <property type="match status" value="1"/>
</dbReference>
<dbReference type="PANTHER" id="PTHR36118">
    <property type="entry name" value="ION-TRANSLOCATING OXIDOREDUCTASE COMPLEX SUBUNIT G"/>
    <property type="match status" value="1"/>
</dbReference>
<dbReference type="Proteomes" id="UP000192491">
    <property type="component" value="Unassembled WGS sequence"/>
</dbReference>
<evidence type="ECO:0000259" key="7">
    <source>
        <dbReference type="SMART" id="SM00900"/>
    </source>
</evidence>
<keyword evidence="4 6" id="KW-0288">FMN</keyword>
<evidence type="ECO:0000256" key="6">
    <source>
        <dbReference type="HAMAP-Rule" id="MF_00479"/>
    </source>
</evidence>
<dbReference type="HAMAP" id="MF_00479">
    <property type="entry name" value="RsxG_RnfG"/>
    <property type="match status" value="1"/>
</dbReference>
<protein>
    <recommendedName>
        <fullName evidence="6">Ion-translocating oxidoreductase complex subunit G</fullName>
        <ecNumber evidence="6">7.-.-.-</ecNumber>
    </recommendedName>
    <alternativeName>
        <fullName evidence="6">Rnf electron transport complex subunit G</fullName>
    </alternativeName>
</protein>
<keyword evidence="1 6" id="KW-0813">Transport</keyword>
<comment type="function">
    <text evidence="6">Part of a membrane-bound complex that couples electron transfer with translocation of ions across the membrane.</text>
</comment>
<comment type="cofactor">
    <cofactor evidence="6">
        <name>FMN</name>
        <dbReference type="ChEBI" id="CHEBI:58210"/>
    </cofactor>
</comment>
<sequence length="216" mass="23446">MNDNLLKSILKPGGFLAAFALLGTVALASAYNLTLPRIAANERTATLTRLNALVSPSEYDNDLLNDQRVLPAAAFNSAEPVTVYLARKQNQPVAALFTVTPANGYSGKIRLVVAVRADQSVAGVRILSHKETPGLGDKIDVEKSDWITRFNGKSLQNPLLEGWAVRKDGGEFDQFTGATITPRAVVGAVKNTLLWSQQHFNELFIAQPSRTNQESK</sequence>
<keyword evidence="6" id="KW-0472">Membrane</keyword>
<dbReference type="GO" id="GO:0022900">
    <property type="term" value="P:electron transport chain"/>
    <property type="evidence" value="ECO:0007669"/>
    <property type="project" value="UniProtKB-UniRule"/>
</dbReference>
<keyword evidence="6" id="KW-0812">Transmembrane</keyword>
<gene>
    <name evidence="6" type="primary">rnfG</name>
    <name evidence="8" type="ORF">BWK73_23890</name>
</gene>
<keyword evidence="6" id="KW-1133">Transmembrane helix</keyword>